<sequence length="109" mass="12380">MEHWCNYQFGNGGLLKNLKNFMKQGAYALAVSRELSVWKWGSIVGTAKCGTNYSIYLVSGMHQVRAPFNHLGAPLQTATPWNTTLQLDRWRSVSMEKTTLTSSRPLLMW</sequence>
<accession>A0A5N6NHF8</accession>
<dbReference type="AlphaFoldDB" id="A0A5N6NHF8"/>
<evidence type="ECO:0000313" key="2">
    <source>
        <dbReference type="Proteomes" id="UP000326396"/>
    </source>
</evidence>
<protein>
    <submittedName>
        <fullName evidence="1">Uncharacterized protein</fullName>
    </submittedName>
</protein>
<comment type="caution">
    <text evidence="1">The sequence shown here is derived from an EMBL/GenBank/DDBJ whole genome shotgun (WGS) entry which is preliminary data.</text>
</comment>
<gene>
    <name evidence="1" type="ORF">E3N88_24026</name>
</gene>
<dbReference type="EMBL" id="SZYD01000012">
    <property type="protein sequence ID" value="KAD4586425.1"/>
    <property type="molecule type" value="Genomic_DNA"/>
</dbReference>
<keyword evidence="2" id="KW-1185">Reference proteome</keyword>
<proteinExistence type="predicted"/>
<evidence type="ECO:0000313" key="1">
    <source>
        <dbReference type="EMBL" id="KAD4586425.1"/>
    </source>
</evidence>
<reference evidence="1 2" key="1">
    <citation type="submission" date="2019-05" db="EMBL/GenBank/DDBJ databases">
        <title>Mikania micrantha, genome provides insights into the molecular mechanism of rapid growth.</title>
        <authorList>
            <person name="Liu B."/>
        </authorList>
    </citation>
    <scope>NUCLEOTIDE SEQUENCE [LARGE SCALE GENOMIC DNA]</scope>
    <source>
        <strain evidence="1">NLD-2019</strain>
        <tissue evidence="1">Leaf</tissue>
    </source>
</reference>
<name>A0A5N6NHF8_9ASTR</name>
<organism evidence="1 2">
    <name type="scientific">Mikania micrantha</name>
    <name type="common">bitter vine</name>
    <dbReference type="NCBI Taxonomy" id="192012"/>
    <lineage>
        <taxon>Eukaryota</taxon>
        <taxon>Viridiplantae</taxon>
        <taxon>Streptophyta</taxon>
        <taxon>Embryophyta</taxon>
        <taxon>Tracheophyta</taxon>
        <taxon>Spermatophyta</taxon>
        <taxon>Magnoliopsida</taxon>
        <taxon>eudicotyledons</taxon>
        <taxon>Gunneridae</taxon>
        <taxon>Pentapetalae</taxon>
        <taxon>asterids</taxon>
        <taxon>campanulids</taxon>
        <taxon>Asterales</taxon>
        <taxon>Asteraceae</taxon>
        <taxon>Asteroideae</taxon>
        <taxon>Heliantheae alliance</taxon>
        <taxon>Eupatorieae</taxon>
        <taxon>Mikania</taxon>
    </lineage>
</organism>
<dbReference type="Proteomes" id="UP000326396">
    <property type="component" value="Linkage Group LG2"/>
</dbReference>